<dbReference type="GO" id="GO:0003899">
    <property type="term" value="F:DNA-directed RNA polymerase activity"/>
    <property type="evidence" value="ECO:0007669"/>
    <property type="project" value="UniProtKB-EC"/>
</dbReference>
<dbReference type="PANTHER" id="PTHR34476">
    <property type="entry name" value="DNA-DIRECTED RNA POLYMERASE SUBUNIT OMEGA"/>
    <property type="match status" value="1"/>
</dbReference>
<evidence type="ECO:0000256" key="2">
    <source>
        <dbReference type="ARBA" id="ARBA00012418"/>
    </source>
</evidence>
<evidence type="ECO:0000256" key="12">
    <source>
        <dbReference type="SAM" id="MobiDB-lite"/>
    </source>
</evidence>
<evidence type="ECO:0000313" key="14">
    <source>
        <dbReference type="Proteomes" id="UP000680714"/>
    </source>
</evidence>
<accession>A0ABS5I7U4</accession>
<evidence type="ECO:0000256" key="4">
    <source>
        <dbReference type="ARBA" id="ARBA00022478"/>
    </source>
</evidence>
<dbReference type="Pfam" id="PF01192">
    <property type="entry name" value="RNA_pol_Rpb6"/>
    <property type="match status" value="1"/>
</dbReference>
<dbReference type="InterPro" id="IPR006110">
    <property type="entry name" value="Pol_omega/Rpo6/RPB6"/>
</dbReference>
<dbReference type="RefSeq" id="WP_211546000.1">
    <property type="nucleotide sequence ID" value="NZ_JAGTUF010000001.1"/>
</dbReference>
<keyword evidence="14" id="KW-1185">Reference proteome</keyword>
<reference evidence="13 14" key="1">
    <citation type="submission" date="2021-04" db="EMBL/GenBank/DDBJ databases">
        <title>Magnetospirillum sulfuroxidans sp. nov., a facultative chemolithoautotrophic sulfur-oxidizing alphaproteobacterium isolated from freshwater sediment and proposals for Paramagetospirillum gen. nov., and Magnetospirillaceae fam. nov.</title>
        <authorList>
            <person name="Koziaeva V."/>
            <person name="Geelhoed J.S."/>
            <person name="Sorokin D.Y."/>
            <person name="Grouzdev D.S."/>
        </authorList>
    </citation>
    <scope>NUCLEOTIDE SEQUENCE [LARGE SCALE GENOMIC DNA]</scope>
    <source>
        <strain evidence="13 14">J10</strain>
    </source>
</reference>
<dbReference type="Proteomes" id="UP000680714">
    <property type="component" value="Unassembled WGS sequence"/>
</dbReference>
<organism evidence="13 14">
    <name type="scientific">Magnetospirillum sulfuroxidans</name>
    <dbReference type="NCBI Taxonomy" id="611300"/>
    <lineage>
        <taxon>Bacteria</taxon>
        <taxon>Pseudomonadati</taxon>
        <taxon>Pseudomonadota</taxon>
        <taxon>Alphaproteobacteria</taxon>
        <taxon>Rhodospirillales</taxon>
        <taxon>Rhodospirillaceae</taxon>
        <taxon>Magnetospirillum</taxon>
    </lineage>
</organism>
<protein>
    <recommendedName>
        <fullName evidence="3 11">DNA-directed RNA polymerase subunit omega</fullName>
        <shortName evidence="11">RNAP omega subunit</shortName>
        <ecNumber evidence="2 11">2.7.7.6</ecNumber>
    </recommendedName>
    <alternativeName>
        <fullName evidence="9 11">RNA polymerase omega subunit</fullName>
    </alternativeName>
    <alternativeName>
        <fullName evidence="8 11">Transcriptase subunit omega</fullName>
    </alternativeName>
</protein>
<evidence type="ECO:0000256" key="1">
    <source>
        <dbReference type="ARBA" id="ARBA00006711"/>
    </source>
</evidence>
<evidence type="ECO:0000256" key="3">
    <source>
        <dbReference type="ARBA" id="ARBA00013725"/>
    </source>
</evidence>
<dbReference type="InterPro" id="IPR036161">
    <property type="entry name" value="RPB6/omega-like_sf"/>
</dbReference>
<dbReference type="SMART" id="SM01409">
    <property type="entry name" value="RNA_pol_Rpb6"/>
    <property type="match status" value="1"/>
</dbReference>
<dbReference type="PANTHER" id="PTHR34476:SF1">
    <property type="entry name" value="DNA-DIRECTED RNA POLYMERASE SUBUNIT OMEGA"/>
    <property type="match status" value="1"/>
</dbReference>
<dbReference type="SUPFAM" id="SSF63562">
    <property type="entry name" value="RPB6/omega subunit-like"/>
    <property type="match status" value="1"/>
</dbReference>
<gene>
    <name evidence="11" type="primary">rpoZ</name>
    <name evidence="13" type="ORF">KEC16_02140</name>
</gene>
<keyword evidence="6 11" id="KW-0548">Nucleotidyltransferase</keyword>
<keyword evidence="7 11" id="KW-0804">Transcription</keyword>
<dbReference type="EC" id="2.7.7.6" evidence="2 11"/>
<evidence type="ECO:0000256" key="6">
    <source>
        <dbReference type="ARBA" id="ARBA00022695"/>
    </source>
</evidence>
<evidence type="ECO:0000256" key="10">
    <source>
        <dbReference type="ARBA" id="ARBA00048552"/>
    </source>
</evidence>
<dbReference type="Gene3D" id="3.90.940.10">
    <property type="match status" value="1"/>
</dbReference>
<feature type="region of interest" description="Disordered" evidence="12">
    <location>
        <begin position="104"/>
        <end position="128"/>
    </location>
</feature>
<dbReference type="GO" id="GO:0000428">
    <property type="term" value="C:DNA-directed RNA polymerase complex"/>
    <property type="evidence" value="ECO:0007669"/>
    <property type="project" value="UniProtKB-KW"/>
</dbReference>
<keyword evidence="5 11" id="KW-0808">Transferase</keyword>
<sequence length="128" mass="14229">MARVTVEDCVTKVPNRFELVLIAAQRARDIATGGRITIERDNDKNPVVALREIAEDTVELEHLRNALVTGLQKHVEVDEPEEDELEAFMPENDMGFENIASDEDLEDGGMTVTDDPMDFSGDLPDGDE</sequence>
<dbReference type="HAMAP" id="MF_00366">
    <property type="entry name" value="RNApol_bact_RpoZ"/>
    <property type="match status" value="1"/>
</dbReference>
<evidence type="ECO:0000313" key="13">
    <source>
        <dbReference type="EMBL" id="MBR9970510.1"/>
    </source>
</evidence>
<dbReference type="NCBIfam" id="TIGR00690">
    <property type="entry name" value="rpoZ"/>
    <property type="match status" value="1"/>
</dbReference>
<dbReference type="InterPro" id="IPR003716">
    <property type="entry name" value="DNA-dir_RNA_pol_omega"/>
</dbReference>
<evidence type="ECO:0000256" key="11">
    <source>
        <dbReference type="HAMAP-Rule" id="MF_00366"/>
    </source>
</evidence>
<comment type="function">
    <text evidence="11">Promotes RNA polymerase assembly. Latches the N- and C-terminal regions of the beta' subunit thereby facilitating its interaction with the beta and alpha subunits.</text>
</comment>
<dbReference type="EMBL" id="JAGTUF010000001">
    <property type="protein sequence ID" value="MBR9970510.1"/>
    <property type="molecule type" value="Genomic_DNA"/>
</dbReference>
<evidence type="ECO:0000256" key="9">
    <source>
        <dbReference type="ARBA" id="ARBA00030998"/>
    </source>
</evidence>
<evidence type="ECO:0000256" key="7">
    <source>
        <dbReference type="ARBA" id="ARBA00023163"/>
    </source>
</evidence>
<proteinExistence type="inferred from homology"/>
<name>A0ABS5I7U4_9PROT</name>
<comment type="similarity">
    <text evidence="1 11">Belongs to the RNA polymerase subunit omega family.</text>
</comment>
<evidence type="ECO:0000256" key="5">
    <source>
        <dbReference type="ARBA" id="ARBA00022679"/>
    </source>
</evidence>
<keyword evidence="4 11" id="KW-0240">DNA-directed RNA polymerase</keyword>
<comment type="subunit">
    <text evidence="11">The RNAP catalytic core consists of 2 alpha, 1 beta, 1 beta' and 1 omega subunit. When a sigma factor is associated with the core the holoenzyme is formed, which can initiate transcription.</text>
</comment>
<comment type="catalytic activity">
    <reaction evidence="10 11">
        <text>RNA(n) + a ribonucleoside 5'-triphosphate = RNA(n+1) + diphosphate</text>
        <dbReference type="Rhea" id="RHEA:21248"/>
        <dbReference type="Rhea" id="RHEA-COMP:14527"/>
        <dbReference type="Rhea" id="RHEA-COMP:17342"/>
        <dbReference type="ChEBI" id="CHEBI:33019"/>
        <dbReference type="ChEBI" id="CHEBI:61557"/>
        <dbReference type="ChEBI" id="CHEBI:140395"/>
        <dbReference type="EC" id="2.7.7.6"/>
    </reaction>
</comment>
<evidence type="ECO:0000256" key="8">
    <source>
        <dbReference type="ARBA" id="ARBA00029924"/>
    </source>
</evidence>
<comment type="caution">
    <text evidence="13">The sequence shown here is derived from an EMBL/GenBank/DDBJ whole genome shotgun (WGS) entry which is preliminary data.</text>
</comment>